<dbReference type="RefSeq" id="WP_144900603.1">
    <property type="nucleotide sequence ID" value="NZ_VLKN01000011.1"/>
</dbReference>
<protein>
    <recommendedName>
        <fullName evidence="4">DUF465 domain-containing protein</fullName>
    </recommendedName>
</protein>
<feature type="coiled-coil region" evidence="1">
    <location>
        <begin position="14"/>
        <end position="62"/>
    </location>
</feature>
<sequence length="69" mass="7841">MQQPPDPAETTRRVVELKLEHRDLDEAIARLQADIDADELAIKRLKKRKLQLKDAIAKLESALIPDLDA</sequence>
<dbReference type="Proteomes" id="UP000315167">
    <property type="component" value="Unassembled WGS sequence"/>
</dbReference>
<keyword evidence="1" id="KW-0175">Coiled coil</keyword>
<comment type="caution">
    <text evidence="2">The sequence shown here is derived from an EMBL/GenBank/DDBJ whole genome shotgun (WGS) entry which is preliminary data.</text>
</comment>
<evidence type="ECO:0000313" key="2">
    <source>
        <dbReference type="EMBL" id="TWH99382.1"/>
    </source>
</evidence>
<proteinExistence type="predicted"/>
<keyword evidence="3" id="KW-1185">Reference proteome</keyword>
<evidence type="ECO:0008006" key="4">
    <source>
        <dbReference type="Google" id="ProtNLM"/>
    </source>
</evidence>
<gene>
    <name evidence="2" type="ORF">IP90_03121</name>
</gene>
<reference evidence="2 3" key="1">
    <citation type="journal article" date="2015" name="Stand. Genomic Sci.">
        <title>Genomic Encyclopedia of Bacterial and Archaeal Type Strains, Phase III: the genomes of soil and plant-associated and newly described type strains.</title>
        <authorList>
            <person name="Whitman W.B."/>
            <person name="Woyke T."/>
            <person name="Klenk H.P."/>
            <person name="Zhou Y."/>
            <person name="Lilburn T.G."/>
            <person name="Beck B.J."/>
            <person name="De Vos P."/>
            <person name="Vandamme P."/>
            <person name="Eisen J.A."/>
            <person name="Garrity G."/>
            <person name="Hugenholtz P."/>
            <person name="Kyrpides N.C."/>
        </authorList>
    </citation>
    <scope>NUCLEOTIDE SEQUENCE [LARGE SCALE GENOMIC DNA]</scope>
    <source>
        <strain evidence="2 3">CGMCC 1.10821</strain>
    </source>
</reference>
<dbReference type="InterPro" id="IPR007420">
    <property type="entry name" value="DUF465"/>
</dbReference>
<dbReference type="AlphaFoldDB" id="A0A562KVG3"/>
<dbReference type="EMBL" id="VLKN01000011">
    <property type="protein sequence ID" value="TWH99382.1"/>
    <property type="molecule type" value="Genomic_DNA"/>
</dbReference>
<name>A0A562KVG3_9GAMM</name>
<dbReference type="OrthoDB" id="5787087at2"/>
<dbReference type="InterPro" id="IPR038444">
    <property type="entry name" value="DUF465_sf"/>
</dbReference>
<dbReference type="Pfam" id="PF04325">
    <property type="entry name" value="DUF465"/>
    <property type="match status" value="1"/>
</dbReference>
<dbReference type="Gene3D" id="6.10.280.50">
    <property type="match status" value="1"/>
</dbReference>
<evidence type="ECO:0000256" key="1">
    <source>
        <dbReference type="SAM" id="Coils"/>
    </source>
</evidence>
<accession>A0A562KVG3</accession>
<evidence type="ECO:0000313" key="3">
    <source>
        <dbReference type="Proteomes" id="UP000315167"/>
    </source>
</evidence>
<organism evidence="2 3">
    <name type="scientific">Luteimonas cucumeris</name>
    <dbReference type="NCBI Taxonomy" id="985012"/>
    <lineage>
        <taxon>Bacteria</taxon>
        <taxon>Pseudomonadati</taxon>
        <taxon>Pseudomonadota</taxon>
        <taxon>Gammaproteobacteria</taxon>
        <taxon>Lysobacterales</taxon>
        <taxon>Lysobacteraceae</taxon>
        <taxon>Luteimonas</taxon>
    </lineage>
</organism>